<dbReference type="GO" id="GO:0003677">
    <property type="term" value="F:DNA binding"/>
    <property type="evidence" value="ECO:0007669"/>
    <property type="project" value="UniProtKB-KW"/>
</dbReference>
<dbReference type="NCBIfam" id="NF045645">
    <property type="entry name" value="DVU_1557_fam"/>
    <property type="match status" value="1"/>
</dbReference>
<dbReference type="InterPro" id="IPR054656">
    <property type="entry name" value="DVU_1557-like"/>
</dbReference>
<name>A0A2L1GLS9_9BACT</name>
<protein>
    <submittedName>
        <fullName evidence="2">DNA-binding protein</fullName>
    </submittedName>
</protein>
<dbReference type="Pfam" id="PF24292">
    <property type="entry name" value="DUF7479"/>
    <property type="match status" value="1"/>
</dbReference>
<dbReference type="Proteomes" id="UP000239867">
    <property type="component" value="Chromosome"/>
</dbReference>
<dbReference type="AlphaFoldDB" id="A0A2L1GLS9"/>
<dbReference type="KEGG" id="deo:CAY53_03290"/>
<feature type="domain" description="DUF7479" evidence="1">
    <location>
        <begin position="13"/>
        <end position="71"/>
    </location>
</feature>
<keyword evidence="2" id="KW-0238">DNA-binding</keyword>
<sequence length="71" mass="7697">MSLGPSYEADHGQWICGRCGVPLESGGLPVFYLQSAFDVQLPRCPKCGLTLVPKSLAEGKMREVEATVEDK</sequence>
<gene>
    <name evidence="2" type="ORF">CAY53_03290</name>
</gene>
<accession>A0A2L1GLS9</accession>
<organism evidence="2 3">
    <name type="scientific">Desulfobulbus oralis</name>
    <dbReference type="NCBI Taxonomy" id="1986146"/>
    <lineage>
        <taxon>Bacteria</taxon>
        <taxon>Pseudomonadati</taxon>
        <taxon>Thermodesulfobacteriota</taxon>
        <taxon>Desulfobulbia</taxon>
        <taxon>Desulfobulbales</taxon>
        <taxon>Desulfobulbaceae</taxon>
        <taxon>Desulfobulbus</taxon>
    </lineage>
</organism>
<dbReference type="RefSeq" id="WP_104935923.1">
    <property type="nucleotide sequence ID" value="NZ_CP021255.1"/>
</dbReference>
<keyword evidence="3" id="KW-1185">Reference proteome</keyword>
<dbReference type="InterPro" id="IPR055902">
    <property type="entry name" value="DUF7479"/>
</dbReference>
<evidence type="ECO:0000259" key="1">
    <source>
        <dbReference type="Pfam" id="PF24292"/>
    </source>
</evidence>
<dbReference type="EMBL" id="CP021255">
    <property type="protein sequence ID" value="AVD70629.1"/>
    <property type="molecule type" value="Genomic_DNA"/>
</dbReference>
<evidence type="ECO:0000313" key="3">
    <source>
        <dbReference type="Proteomes" id="UP000239867"/>
    </source>
</evidence>
<proteinExistence type="predicted"/>
<reference evidence="2 3" key="1">
    <citation type="journal article" date="2018" name="MBio">
        <title>Insights into the evolution of host association through the isolation and characterization of a novel human periodontal pathobiont, Desulfobulbus oralis.</title>
        <authorList>
            <person name="Cross K.L."/>
            <person name="Chirania P."/>
            <person name="Xiong W."/>
            <person name="Beall C.J."/>
            <person name="Elkins J.G."/>
            <person name="Giannone R.J."/>
            <person name="Griffen A.L."/>
            <person name="Guss A.M."/>
            <person name="Hettich R.L."/>
            <person name="Joshi S.S."/>
            <person name="Mokrzan E.M."/>
            <person name="Martin R.K."/>
            <person name="Zhulin I.B."/>
            <person name="Leys E.J."/>
            <person name="Podar M."/>
        </authorList>
    </citation>
    <scope>NUCLEOTIDE SEQUENCE [LARGE SCALE GENOMIC DNA]</scope>
    <source>
        <strain evidence="2 3">ORNL</strain>
    </source>
</reference>
<evidence type="ECO:0000313" key="2">
    <source>
        <dbReference type="EMBL" id="AVD70629.1"/>
    </source>
</evidence>
<dbReference type="OrthoDB" id="1753012at2"/>